<evidence type="ECO:0000313" key="2">
    <source>
        <dbReference type="Proteomes" id="UP001629392"/>
    </source>
</evidence>
<name>A0ABW9EHL9_9BURK</name>
<protein>
    <recommendedName>
        <fullName evidence="3">DUF4158 domain-containing protein</fullName>
    </recommendedName>
</protein>
<evidence type="ECO:0000313" key="1">
    <source>
        <dbReference type="EMBL" id="MFM0718255.1"/>
    </source>
</evidence>
<comment type="caution">
    <text evidence="1">The sequence shown here is derived from an EMBL/GenBank/DDBJ whole genome shotgun (WGS) entry which is preliminary data.</text>
</comment>
<dbReference type="RefSeq" id="WP_408154307.1">
    <property type="nucleotide sequence ID" value="NZ_JAQQCL010000013.1"/>
</dbReference>
<dbReference type="EMBL" id="JAQQCL010000013">
    <property type="protein sequence ID" value="MFM0718255.1"/>
    <property type="molecule type" value="Genomic_DNA"/>
</dbReference>
<evidence type="ECO:0008006" key="3">
    <source>
        <dbReference type="Google" id="ProtNLM"/>
    </source>
</evidence>
<reference evidence="1 2" key="1">
    <citation type="journal article" date="2024" name="Chem. Sci.">
        <title>Discovery of megapolipeptins by genome mining of a Burkholderiales bacteria collection.</title>
        <authorList>
            <person name="Paulo B.S."/>
            <person name="Recchia M.J.J."/>
            <person name="Lee S."/>
            <person name="Fergusson C.H."/>
            <person name="Romanowski S.B."/>
            <person name="Hernandez A."/>
            <person name="Krull N."/>
            <person name="Liu D.Y."/>
            <person name="Cavanagh H."/>
            <person name="Bos A."/>
            <person name="Gray C.A."/>
            <person name="Murphy B.T."/>
            <person name="Linington R.G."/>
            <person name="Eustaquio A.S."/>
        </authorList>
    </citation>
    <scope>NUCLEOTIDE SEQUENCE [LARGE SCALE GENOMIC DNA]</scope>
    <source>
        <strain evidence="1 2">RL17-350-BIC-E</strain>
    </source>
</reference>
<dbReference type="Proteomes" id="UP001629392">
    <property type="component" value="Unassembled WGS sequence"/>
</dbReference>
<accession>A0ABW9EHL9</accession>
<keyword evidence="2" id="KW-1185">Reference proteome</keyword>
<organism evidence="1 2">
    <name type="scientific">Paraburkholderia strydomiana</name>
    <dbReference type="NCBI Taxonomy" id="1245417"/>
    <lineage>
        <taxon>Bacteria</taxon>
        <taxon>Pseudomonadati</taxon>
        <taxon>Pseudomonadota</taxon>
        <taxon>Betaproteobacteria</taxon>
        <taxon>Burkholderiales</taxon>
        <taxon>Burkholderiaceae</taxon>
        <taxon>Paraburkholderia</taxon>
    </lineage>
</organism>
<sequence length="45" mass="5411">MPRRELLTPAQRFQLFAFPKDESELIRLATLSTEDFAFVREIRDR</sequence>
<proteinExistence type="predicted"/>
<gene>
    <name evidence="1" type="ORF">PQQ73_18145</name>
</gene>